<keyword evidence="2" id="KW-0812">Transmembrane</keyword>
<evidence type="ECO:0000256" key="1">
    <source>
        <dbReference type="SAM" id="MobiDB-lite"/>
    </source>
</evidence>
<dbReference type="AlphaFoldDB" id="A0A0D5NS99"/>
<dbReference type="STRING" id="1126833.VN24_20315"/>
<dbReference type="PATRIC" id="fig|1126833.4.peg.4469"/>
<dbReference type="HOGENOM" id="CLU_520581_0_0_9"/>
<keyword evidence="2" id="KW-0472">Membrane</keyword>
<feature type="compositionally biased region" description="Low complexity" evidence="1">
    <location>
        <begin position="117"/>
        <end position="127"/>
    </location>
</feature>
<organism evidence="3 4">
    <name type="scientific">Paenibacillus beijingensis</name>
    <dbReference type="NCBI Taxonomy" id="1126833"/>
    <lineage>
        <taxon>Bacteria</taxon>
        <taxon>Bacillati</taxon>
        <taxon>Bacillota</taxon>
        <taxon>Bacilli</taxon>
        <taxon>Bacillales</taxon>
        <taxon>Paenibacillaceae</taxon>
        <taxon>Paenibacillus</taxon>
    </lineage>
</organism>
<proteinExistence type="predicted"/>
<sequence length="523" mass="56498">MIRRFGQKQKKRVWWTGLFRIPAAIAAYVVGRWRSRTASQELASEAARLRLTAPAVSELKAGWLKLEALVLPGAGGQSPAAMKAAGGSAAPLPGGKGKPPAKSGAFAKPLQPADAEAALSPGTAPSPAGGGGWPAGAALGGAVPQHPWAAPGIADAPAGAGWGAAELALIERIRGEIVRHNRNNVTRTEAYRELYARRPELHWALLAHMVSRNSGWNMTDLQGEWLPRLLDNGKRKAVFGMLERANALIFQDAYPQLLLYEAGLKAERSLFHLLPAFGVSAFMRPVWEQFARTGDAVPLTVALIVNEQHYIEHRIIGDSYYRKKVLGTLFFGVQALLQLNQVVFPYGKEEDGRTQLAGLVMENFSNLRERIEFGKRLYALLFGVPGVSAGVLRFVRSVRHTGSRADYAPELFEPVRSGLPGKTYSGRIEAGRLKAGAQRLYSPPLESAWPDRPVDPPEPGDWFGTAAEVLPYFRALPLPESFEMTNEYGFALSKIEMAVMAVQQLGAGAGGAPVGAGARPSFD</sequence>
<name>A0A0D5NS99_9BACL</name>
<reference evidence="4" key="2">
    <citation type="submission" date="2015-03" db="EMBL/GenBank/DDBJ databases">
        <title>Genome sequence of Paenibacillus beijingensis strain DSM 24997T.</title>
        <authorList>
            <person name="Kwak Y."/>
            <person name="Shin J.-H."/>
        </authorList>
    </citation>
    <scope>NUCLEOTIDE SEQUENCE [LARGE SCALE GENOMIC DNA]</scope>
    <source>
        <strain evidence="4">DSM 24997</strain>
    </source>
</reference>
<evidence type="ECO:0000256" key="2">
    <source>
        <dbReference type="SAM" id="Phobius"/>
    </source>
</evidence>
<protein>
    <recommendedName>
        <fullName evidence="5">DUF2515 domain-containing protein</fullName>
    </recommendedName>
</protein>
<dbReference type="InterPro" id="IPR019658">
    <property type="entry name" value="DUF2515"/>
</dbReference>
<feature type="transmembrane region" description="Helical" evidence="2">
    <location>
        <begin position="12"/>
        <end position="31"/>
    </location>
</feature>
<feature type="compositionally biased region" description="Low complexity" evidence="1">
    <location>
        <begin position="80"/>
        <end position="109"/>
    </location>
</feature>
<keyword evidence="4" id="KW-1185">Reference proteome</keyword>
<dbReference type="Pfam" id="PF10720">
    <property type="entry name" value="DUF2515"/>
    <property type="match status" value="1"/>
</dbReference>
<reference evidence="3 4" key="1">
    <citation type="journal article" date="2015" name="J. Biotechnol.">
        <title>Complete genome sequence of Paenibacillus beijingensis 7188(T) (=DSM 24997(T)), a novel rhizobacterium from jujube garden soil.</title>
        <authorList>
            <person name="Kwak Y."/>
            <person name="Shin J.H."/>
        </authorList>
    </citation>
    <scope>NUCLEOTIDE SEQUENCE [LARGE SCALE GENOMIC DNA]</scope>
    <source>
        <strain evidence="3 4">DSM 24997</strain>
    </source>
</reference>
<keyword evidence="2" id="KW-1133">Transmembrane helix</keyword>
<accession>A0A0D5NS99</accession>
<evidence type="ECO:0000313" key="4">
    <source>
        <dbReference type="Proteomes" id="UP000032633"/>
    </source>
</evidence>
<evidence type="ECO:0008006" key="5">
    <source>
        <dbReference type="Google" id="ProtNLM"/>
    </source>
</evidence>
<evidence type="ECO:0000313" key="3">
    <source>
        <dbReference type="EMBL" id="AJY77882.1"/>
    </source>
</evidence>
<dbReference type="Proteomes" id="UP000032633">
    <property type="component" value="Chromosome"/>
</dbReference>
<dbReference type="EMBL" id="CP011058">
    <property type="protein sequence ID" value="AJY77882.1"/>
    <property type="molecule type" value="Genomic_DNA"/>
</dbReference>
<feature type="region of interest" description="Disordered" evidence="1">
    <location>
        <begin position="80"/>
        <end position="139"/>
    </location>
</feature>
<dbReference type="OrthoDB" id="2690514at2"/>
<gene>
    <name evidence="3" type="ORF">VN24_20315</name>
</gene>
<dbReference type="KEGG" id="pbj:VN24_20315"/>